<feature type="compositionally biased region" description="Basic and acidic residues" evidence="1">
    <location>
        <begin position="200"/>
        <end position="216"/>
    </location>
</feature>
<evidence type="ECO:0000313" key="3">
    <source>
        <dbReference type="Proteomes" id="UP000823388"/>
    </source>
</evidence>
<reference evidence="2" key="1">
    <citation type="submission" date="2020-05" db="EMBL/GenBank/DDBJ databases">
        <title>WGS assembly of Panicum virgatum.</title>
        <authorList>
            <person name="Lovell J.T."/>
            <person name="Jenkins J."/>
            <person name="Shu S."/>
            <person name="Juenger T.E."/>
            <person name="Schmutz J."/>
        </authorList>
    </citation>
    <scope>NUCLEOTIDE SEQUENCE</scope>
    <source>
        <strain evidence="2">AP13</strain>
    </source>
</reference>
<gene>
    <name evidence="2" type="ORF">PVAP13_9KG066057</name>
</gene>
<feature type="compositionally biased region" description="Gly residues" evidence="1">
    <location>
        <begin position="33"/>
        <end position="58"/>
    </location>
</feature>
<name>A0A8T0NFN3_PANVG</name>
<dbReference type="EMBL" id="CM029053">
    <property type="protein sequence ID" value="KAG2546999.1"/>
    <property type="molecule type" value="Genomic_DNA"/>
</dbReference>
<accession>A0A8T0NFN3</accession>
<proteinExistence type="predicted"/>
<organism evidence="2 3">
    <name type="scientific">Panicum virgatum</name>
    <name type="common">Blackwell switchgrass</name>
    <dbReference type="NCBI Taxonomy" id="38727"/>
    <lineage>
        <taxon>Eukaryota</taxon>
        <taxon>Viridiplantae</taxon>
        <taxon>Streptophyta</taxon>
        <taxon>Embryophyta</taxon>
        <taxon>Tracheophyta</taxon>
        <taxon>Spermatophyta</taxon>
        <taxon>Magnoliopsida</taxon>
        <taxon>Liliopsida</taxon>
        <taxon>Poales</taxon>
        <taxon>Poaceae</taxon>
        <taxon>PACMAD clade</taxon>
        <taxon>Panicoideae</taxon>
        <taxon>Panicodae</taxon>
        <taxon>Paniceae</taxon>
        <taxon>Panicinae</taxon>
        <taxon>Panicum</taxon>
        <taxon>Panicum sect. Hiantes</taxon>
    </lineage>
</organism>
<evidence type="ECO:0000313" key="2">
    <source>
        <dbReference type="EMBL" id="KAG2546999.1"/>
    </source>
</evidence>
<feature type="region of interest" description="Disordered" evidence="1">
    <location>
        <begin position="23"/>
        <end position="216"/>
    </location>
</feature>
<keyword evidence="3" id="KW-1185">Reference proteome</keyword>
<feature type="compositionally biased region" description="Basic residues" evidence="1">
    <location>
        <begin position="137"/>
        <end position="149"/>
    </location>
</feature>
<evidence type="ECO:0000256" key="1">
    <source>
        <dbReference type="SAM" id="MobiDB-lite"/>
    </source>
</evidence>
<protein>
    <submittedName>
        <fullName evidence="2">Uncharacterized protein</fullName>
    </submittedName>
</protein>
<sequence>MSASSSFLASPTAVAALHPQRAAPALCARPGRVVGGGEDGGGGGRRGANRLGIGGREIWGGSTNAGEPRGRAVRGPRPSSTSSIVGAPPPHRAELAHAEPSSQIRPRSPASWPRARRRCGPALAGAADTPAPPSGARARRRRVRTRREQRRASPAGEQRRAAPAEALVEEGAGTRREDAPASGRLRGGLAVPVGTCRRRRGDEEGQRKEKNGWGRG</sequence>
<comment type="caution">
    <text evidence="2">The sequence shown here is derived from an EMBL/GenBank/DDBJ whole genome shotgun (WGS) entry which is preliminary data.</text>
</comment>
<dbReference type="Proteomes" id="UP000823388">
    <property type="component" value="Chromosome 9K"/>
</dbReference>
<dbReference type="AlphaFoldDB" id="A0A8T0NFN3"/>